<proteinExistence type="predicted"/>
<sequence length="253" mass="29326">MGCADSGSPVRSNPDGEMKIFVQSESRGSYVLEVDSSNTIRDVLATILSTKRLESEPEPVLYFNGQKLEMAESLAAYGIQDCSVLQLECTLWIYHCVIVSEKPNPILGRKKIRITGWPFTIWEEEHDKVLLGLLVEQIRNGGRESLDVGKDSWSDMAARFNESTGFKYTEKQLHEHFNFYEREYQIVNSIRNHQKFSWDHHRQVGIATDADWKEFVMEKFEARPYRRRPVPYIDLLEILFADKKESEIVVSNE</sequence>
<dbReference type="Proteomes" id="UP000515123">
    <property type="component" value="Linkage group 7"/>
</dbReference>
<dbReference type="Pfam" id="PF00240">
    <property type="entry name" value="ubiquitin"/>
    <property type="match status" value="1"/>
</dbReference>
<protein>
    <submittedName>
        <fullName evidence="3">Uncharacterized protein LOC109713281</fullName>
    </submittedName>
</protein>
<organism evidence="2 3">
    <name type="scientific">Ananas comosus</name>
    <name type="common">Pineapple</name>
    <name type="synonym">Ananas ananas</name>
    <dbReference type="NCBI Taxonomy" id="4615"/>
    <lineage>
        <taxon>Eukaryota</taxon>
        <taxon>Viridiplantae</taxon>
        <taxon>Streptophyta</taxon>
        <taxon>Embryophyta</taxon>
        <taxon>Tracheophyta</taxon>
        <taxon>Spermatophyta</taxon>
        <taxon>Magnoliopsida</taxon>
        <taxon>Liliopsida</taxon>
        <taxon>Poales</taxon>
        <taxon>Bromeliaceae</taxon>
        <taxon>Bromelioideae</taxon>
        <taxon>Ananas</taxon>
    </lineage>
</organism>
<dbReference type="OrthoDB" id="3186724at2759"/>
<gene>
    <name evidence="3" type="primary">LOC109713281</name>
</gene>
<dbReference type="Pfam" id="PF12776">
    <property type="entry name" value="Myb_DNA-bind_3"/>
    <property type="match status" value="1"/>
</dbReference>
<dbReference type="InterPro" id="IPR029071">
    <property type="entry name" value="Ubiquitin-like_domsf"/>
</dbReference>
<evidence type="ECO:0000313" key="2">
    <source>
        <dbReference type="Proteomes" id="UP000515123"/>
    </source>
</evidence>
<dbReference type="PROSITE" id="PS50053">
    <property type="entry name" value="UBIQUITIN_2"/>
    <property type="match status" value="1"/>
</dbReference>
<dbReference type="PANTHER" id="PTHR46929">
    <property type="entry name" value="EXPRESSED PROTEIN"/>
    <property type="match status" value="1"/>
</dbReference>
<dbReference type="Gene3D" id="3.10.20.90">
    <property type="entry name" value="Phosphatidylinositol 3-kinase Catalytic Subunit, Chain A, domain 1"/>
    <property type="match status" value="1"/>
</dbReference>
<evidence type="ECO:0000313" key="3">
    <source>
        <dbReference type="RefSeq" id="XP_020092871.1"/>
    </source>
</evidence>
<feature type="domain" description="Ubiquitin-like" evidence="1">
    <location>
        <begin position="18"/>
        <end position="87"/>
    </location>
</feature>
<name>A0A6P5F9J8_ANACO</name>
<dbReference type="InterPro" id="IPR000626">
    <property type="entry name" value="Ubiquitin-like_dom"/>
</dbReference>
<dbReference type="PANTHER" id="PTHR46929:SF3">
    <property type="entry name" value="MYB_SANT-LIKE DOMAIN-CONTAINING PROTEIN"/>
    <property type="match status" value="1"/>
</dbReference>
<dbReference type="SUPFAM" id="SSF54236">
    <property type="entry name" value="Ubiquitin-like"/>
    <property type="match status" value="1"/>
</dbReference>
<dbReference type="RefSeq" id="XP_020092871.1">
    <property type="nucleotide sequence ID" value="XM_020237282.1"/>
</dbReference>
<reference evidence="3" key="2">
    <citation type="submission" date="2025-08" db="UniProtKB">
        <authorList>
            <consortium name="RefSeq"/>
        </authorList>
    </citation>
    <scope>IDENTIFICATION</scope>
    <source>
        <tissue evidence="3">Leaf</tissue>
    </source>
</reference>
<dbReference type="AlphaFoldDB" id="A0A6P5F9J8"/>
<dbReference type="InterPro" id="IPR024752">
    <property type="entry name" value="Myb/SANT-like_dom"/>
</dbReference>
<keyword evidence="2" id="KW-1185">Reference proteome</keyword>
<evidence type="ECO:0000259" key="1">
    <source>
        <dbReference type="PROSITE" id="PS50053"/>
    </source>
</evidence>
<reference evidence="2" key="1">
    <citation type="journal article" date="2015" name="Nat. Genet.">
        <title>The pineapple genome and the evolution of CAM photosynthesis.</title>
        <authorList>
            <person name="Ming R."/>
            <person name="VanBuren R."/>
            <person name="Wai C.M."/>
            <person name="Tang H."/>
            <person name="Schatz M.C."/>
            <person name="Bowers J.E."/>
            <person name="Lyons E."/>
            <person name="Wang M.L."/>
            <person name="Chen J."/>
            <person name="Biggers E."/>
            <person name="Zhang J."/>
            <person name="Huang L."/>
            <person name="Zhang L."/>
            <person name="Miao W."/>
            <person name="Zhang J."/>
            <person name="Ye Z."/>
            <person name="Miao C."/>
            <person name="Lin Z."/>
            <person name="Wang H."/>
            <person name="Zhou H."/>
            <person name="Yim W.C."/>
            <person name="Priest H.D."/>
            <person name="Zheng C."/>
            <person name="Woodhouse M."/>
            <person name="Edger P.P."/>
            <person name="Guyot R."/>
            <person name="Guo H.B."/>
            <person name="Guo H."/>
            <person name="Zheng G."/>
            <person name="Singh R."/>
            <person name="Sharma A."/>
            <person name="Min X."/>
            <person name="Zheng Y."/>
            <person name="Lee H."/>
            <person name="Gurtowski J."/>
            <person name="Sedlazeck F.J."/>
            <person name="Harkess A."/>
            <person name="McKain M.R."/>
            <person name="Liao Z."/>
            <person name="Fang J."/>
            <person name="Liu J."/>
            <person name="Zhang X."/>
            <person name="Zhang Q."/>
            <person name="Hu W."/>
            <person name="Qin Y."/>
            <person name="Wang K."/>
            <person name="Chen L.Y."/>
            <person name="Shirley N."/>
            <person name="Lin Y.R."/>
            <person name="Liu L.Y."/>
            <person name="Hernandez A.G."/>
            <person name="Wright C.L."/>
            <person name="Bulone V."/>
            <person name="Tuskan G.A."/>
            <person name="Heath K."/>
            <person name="Zee F."/>
            <person name="Moore P.H."/>
            <person name="Sunkar R."/>
            <person name="Leebens-Mack J.H."/>
            <person name="Mockler T."/>
            <person name="Bennetzen J.L."/>
            <person name="Freeling M."/>
            <person name="Sankoff D."/>
            <person name="Paterson A.H."/>
            <person name="Zhu X."/>
            <person name="Yang X."/>
            <person name="Smith J.A."/>
            <person name="Cushman J.C."/>
            <person name="Paull R.E."/>
            <person name="Yu Q."/>
        </authorList>
    </citation>
    <scope>NUCLEOTIDE SEQUENCE [LARGE SCALE GENOMIC DNA]</scope>
    <source>
        <strain evidence="2">cv. F153</strain>
    </source>
</reference>
<dbReference type="GeneID" id="109713281"/>
<accession>A0A6P5F9J8</accession>